<dbReference type="InterPro" id="IPR036945">
    <property type="entry name" value="DAGK_sf"/>
</dbReference>
<keyword evidence="6 19" id="KW-0812">Transmembrane</keyword>
<protein>
    <submittedName>
        <fullName evidence="20">Diacylglycerol kinase</fullName>
    </submittedName>
</protein>
<keyword evidence="11" id="KW-0443">Lipid metabolism</keyword>
<dbReference type="InterPro" id="IPR000829">
    <property type="entry name" value="DAGK"/>
</dbReference>
<evidence type="ECO:0000256" key="1">
    <source>
        <dbReference type="ARBA" id="ARBA00004651"/>
    </source>
</evidence>
<name>A0A0G0B926_9BACT</name>
<evidence type="ECO:0000256" key="3">
    <source>
        <dbReference type="ARBA" id="ARBA00022475"/>
    </source>
</evidence>
<evidence type="ECO:0000256" key="2">
    <source>
        <dbReference type="ARBA" id="ARBA00005967"/>
    </source>
</evidence>
<sequence>MEKISEKKRFSLVARLRSSDHALRGLNVLIKTCHHLWVEIVFIILGIYLGFVLHISNIEWVLVVFAFGLVVIAEAFNTAIEIDIDLTSPTYHPYARDTKDVAGGAVALAVVVAGIMGALIFLPKVIALVF</sequence>
<dbReference type="CDD" id="cd14265">
    <property type="entry name" value="UDPK_IM_like"/>
    <property type="match status" value="1"/>
</dbReference>
<dbReference type="Gene3D" id="1.10.287.3610">
    <property type="match status" value="1"/>
</dbReference>
<comment type="similarity">
    <text evidence="2">Belongs to the bacterial diacylglycerol kinase family.</text>
</comment>
<evidence type="ECO:0000256" key="18">
    <source>
        <dbReference type="PIRSR" id="PIRSR600829-4"/>
    </source>
</evidence>
<evidence type="ECO:0000256" key="7">
    <source>
        <dbReference type="ARBA" id="ARBA00022741"/>
    </source>
</evidence>
<keyword evidence="7 17" id="KW-0547">Nucleotide-binding</keyword>
<feature type="transmembrane region" description="Helical" evidence="19">
    <location>
        <begin position="60"/>
        <end position="80"/>
    </location>
</feature>
<dbReference type="Pfam" id="PF01219">
    <property type="entry name" value="DAGK_prokar"/>
    <property type="match status" value="1"/>
</dbReference>
<keyword evidence="8 20" id="KW-0418">Kinase</keyword>
<keyword evidence="18" id="KW-0479">Metal-binding</keyword>
<evidence type="ECO:0000256" key="17">
    <source>
        <dbReference type="PIRSR" id="PIRSR600829-3"/>
    </source>
</evidence>
<evidence type="ECO:0000256" key="8">
    <source>
        <dbReference type="ARBA" id="ARBA00022777"/>
    </source>
</evidence>
<feature type="transmembrane region" description="Helical" evidence="19">
    <location>
        <begin position="101"/>
        <end position="122"/>
    </location>
</feature>
<evidence type="ECO:0000256" key="16">
    <source>
        <dbReference type="PIRSR" id="PIRSR600829-2"/>
    </source>
</evidence>
<gene>
    <name evidence="20" type="ORF">UR64_C0016G0003</name>
</gene>
<evidence type="ECO:0000256" key="19">
    <source>
        <dbReference type="SAM" id="Phobius"/>
    </source>
</evidence>
<evidence type="ECO:0000256" key="11">
    <source>
        <dbReference type="ARBA" id="ARBA00023098"/>
    </source>
</evidence>
<dbReference type="GO" id="GO:0005524">
    <property type="term" value="F:ATP binding"/>
    <property type="evidence" value="ECO:0007669"/>
    <property type="project" value="UniProtKB-KW"/>
</dbReference>
<dbReference type="InterPro" id="IPR033717">
    <property type="entry name" value="UDPK"/>
</dbReference>
<dbReference type="GO" id="GO:0016301">
    <property type="term" value="F:kinase activity"/>
    <property type="evidence" value="ECO:0007669"/>
    <property type="project" value="UniProtKB-KW"/>
</dbReference>
<dbReference type="GO" id="GO:0005886">
    <property type="term" value="C:plasma membrane"/>
    <property type="evidence" value="ECO:0007669"/>
    <property type="project" value="UniProtKB-SubCell"/>
</dbReference>
<dbReference type="AlphaFoldDB" id="A0A0G0B926"/>
<keyword evidence="4" id="KW-0444">Lipid biosynthesis</keyword>
<feature type="active site" description="Proton acceptor" evidence="15">
    <location>
        <position position="74"/>
    </location>
</feature>
<dbReference type="Proteomes" id="UP000034952">
    <property type="component" value="Unassembled WGS sequence"/>
</dbReference>
<evidence type="ECO:0000256" key="14">
    <source>
        <dbReference type="ARBA" id="ARBA00023264"/>
    </source>
</evidence>
<feature type="binding site" evidence="17">
    <location>
        <position position="81"/>
    </location>
    <ligand>
        <name>ATP</name>
        <dbReference type="ChEBI" id="CHEBI:30616"/>
    </ligand>
</feature>
<keyword evidence="14" id="KW-1208">Phospholipid metabolism</keyword>
<comment type="caution">
    <text evidence="20">The sequence shown here is derived from an EMBL/GenBank/DDBJ whole genome shotgun (WGS) entry which is preliminary data.</text>
</comment>
<evidence type="ECO:0000256" key="6">
    <source>
        <dbReference type="ARBA" id="ARBA00022692"/>
    </source>
</evidence>
<keyword evidence="18" id="KW-0460">Magnesium</keyword>
<evidence type="ECO:0000256" key="15">
    <source>
        <dbReference type="PIRSR" id="PIRSR600829-1"/>
    </source>
</evidence>
<feature type="binding site" evidence="17">
    <location>
        <begin position="99"/>
        <end position="100"/>
    </location>
    <ligand>
        <name>ATP</name>
        <dbReference type="ChEBI" id="CHEBI:30616"/>
    </ligand>
</feature>
<dbReference type="EMBL" id="LBPY01000016">
    <property type="protein sequence ID" value="KKP65903.1"/>
    <property type="molecule type" value="Genomic_DNA"/>
</dbReference>
<comment type="subcellular location">
    <subcellularLocation>
        <location evidence="1">Cell membrane</location>
        <topology evidence="1">Multi-pass membrane protein</topology>
    </subcellularLocation>
</comment>
<comment type="cofactor">
    <cofactor evidence="18">
        <name>Mg(2+)</name>
        <dbReference type="ChEBI" id="CHEBI:18420"/>
    </cofactor>
    <text evidence="18">Mn(2+), Zn(2+), Cd(2+) and Co(2+) support activity to lesser extents.</text>
</comment>
<evidence type="ECO:0000256" key="4">
    <source>
        <dbReference type="ARBA" id="ARBA00022516"/>
    </source>
</evidence>
<dbReference type="PANTHER" id="PTHR34299">
    <property type="entry name" value="DIACYLGLYCEROL KINASE"/>
    <property type="match status" value="1"/>
</dbReference>
<keyword evidence="13" id="KW-0594">Phospholipid biosynthesis</keyword>
<keyword evidence="3" id="KW-1003">Cell membrane</keyword>
<evidence type="ECO:0000256" key="10">
    <source>
        <dbReference type="ARBA" id="ARBA00022989"/>
    </source>
</evidence>
<dbReference type="GO" id="GO:0008654">
    <property type="term" value="P:phospholipid biosynthetic process"/>
    <property type="evidence" value="ECO:0007669"/>
    <property type="project" value="UniProtKB-KW"/>
</dbReference>
<feature type="binding site" evidence="16">
    <location>
        <position position="74"/>
    </location>
    <ligand>
        <name>substrate</name>
    </ligand>
</feature>
<evidence type="ECO:0000256" key="9">
    <source>
        <dbReference type="ARBA" id="ARBA00022840"/>
    </source>
</evidence>
<dbReference type="GO" id="GO:0046872">
    <property type="term" value="F:metal ion binding"/>
    <property type="evidence" value="ECO:0007669"/>
    <property type="project" value="UniProtKB-KW"/>
</dbReference>
<keyword evidence="9 17" id="KW-0067">ATP-binding</keyword>
<keyword evidence="10 19" id="KW-1133">Transmembrane helix</keyword>
<evidence type="ECO:0000313" key="21">
    <source>
        <dbReference type="Proteomes" id="UP000034952"/>
    </source>
</evidence>
<keyword evidence="12 19" id="KW-0472">Membrane</keyword>
<reference evidence="20 21" key="1">
    <citation type="journal article" date="2015" name="Nature">
        <title>rRNA introns, odd ribosomes, and small enigmatic genomes across a large radiation of phyla.</title>
        <authorList>
            <person name="Brown C.T."/>
            <person name="Hug L.A."/>
            <person name="Thomas B.C."/>
            <person name="Sharon I."/>
            <person name="Castelle C.J."/>
            <person name="Singh A."/>
            <person name="Wilkins M.J."/>
            <person name="Williams K.H."/>
            <person name="Banfield J.F."/>
        </authorList>
    </citation>
    <scope>NUCLEOTIDE SEQUENCE [LARGE SCALE GENOMIC DNA]</scope>
</reference>
<feature type="binding site" evidence="18">
    <location>
        <position position="81"/>
    </location>
    <ligand>
        <name>a divalent metal cation</name>
        <dbReference type="ChEBI" id="CHEBI:60240"/>
    </ligand>
</feature>
<proteinExistence type="inferred from homology"/>
<feature type="transmembrane region" description="Helical" evidence="19">
    <location>
        <begin position="36"/>
        <end position="54"/>
    </location>
</feature>
<evidence type="ECO:0000256" key="5">
    <source>
        <dbReference type="ARBA" id="ARBA00022679"/>
    </source>
</evidence>
<keyword evidence="5" id="KW-0808">Transferase</keyword>
<evidence type="ECO:0000256" key="12">
    <source>
        <dbReference type="ARBA" id="ARBA00023136"/>
    </source>
</evidence>
<evidence type="ECO:0000256" key="13">
    <source>
        <dbReference type="ARBA" id="ARBA00023209"/>
    </source>
</evidence>
<evidence type="ECO:0000313" key="20">
    <source>
        <dbReference type="EMBL" id="KKP65903.1"/>
    </source>
</evidence>
<accession>A0A0G0B926</accession>
<organism evidence="20 21">
    <name type="scientific">Candidatus Nomurabacteria bacterium GW2011_GWE1_35_16</name>
    <dbReference type="NCBI Taxonomy" id="1618761"/>
    <lineage>
        <taxon>Bacteria</taxon>
        <taxon>Candidatus Nomuraibacteriota</taxon>
    </lineage>
</organism>
<dbReference type="PANTHER" id="PTHR34299:SF1">
    <property type="entry name" value="DIACYLGLYCEROL KINASE"/>
    <property type="match status" value="1"/>
</dbReference>